<dbReference type="Gene3D" id="3.30.450.40">
    <property type="match status" value="1"/>
</dbReference>
<dbReference type="Proteomes" id="UP000051870">
    <property type="component" value="Unassembled WGS sequence"/>
</dbReference>
<sequence>MSSWEDAGLDGDVGKDPEPAKAAGKASAIVDRALWSYLTPDAQLDEFTGAWLALLCQFVGGVKVATLVMPSPDTSKFVPVAIWPENGDMDEALTSTVERAMSEKQGVLREVSIESGEVCLAYPYVLDDRLLGVVALHLSKGGEVETRRIMRHLQWAAGWIELLERRDALSVAERERDQGRVALDVLVAMLEKRDHKSASIAVATSTAAFLGLERVSIGLVKRRGIKITALSHSAEVGTQLQLSQALKQAMLETLDQAAPILRSVTPENDDAEDPYVSRAHDALIRGHGAMSVFTLPLYDANDQVVGAMTFEHRDANGLTEDKRNLARGIAALVGPILQQKRKNDRAWPVRALQWVGGLAGALLGPARIGLKLFVLVVVAVGFFLSRATTEFQIPADAKLEGVVQRVISAPFDGYLVDQAVRPGDRVQTGDVLAQIDDQDLRLQLLAVESELAERQIELNAAVAGARRTDQALLNAQIRQVLAQRDLLETQLSRTVLRAPFDGVVVSGDRSQQLGSAVARGEELFVVAPLGAYRLRLLVDERDIAELAKGQVGEVRFSAQPDEEYGFSVQRILSVADVSAGANRFGVEARMQALEGENQGLLLPGMEGVARVTIDTRLLVDVWTRDALNWFKLALWRWMP</sequence>
<feature type="domain" description="GAF" evidence="4">
    <location>
        <begin position="202"/>
        <end position="334"/>
    </location>
</feature>
<comment type="subcellular location">
    <subcellularLocation>
        <location evidence="1">Cell envelope</location>
    </subcellularLocation>
</comment>
<reference evidence="7" key="1">
    <citation type="submission" date="2015-09" db="EMBL/GenBank/DDBJ databases">
        <authorList>
            <person name="Rodrigo-Torres Lidia"/>
            <person name="Arahal R.David."/>
        </authorList>
    </citation>
    <scope>NUCLEOTIDE SEQUENCE [LARGE SCALE GENOMIC DNA]</scope>
    <source>
        <strain evidence="7">CECT 7735</strain>
    </source>
</reference>
<evidence type="ECO:0000256" key="3">
    <source>
        <dbReference type="SAM" id="MobiDB-lite"/>
    </source>
</evidence>
<dbReference type="EMBL" id="CYTW01000001">
    <property type="protein sequence ID" value="CUJ94370.1"/>
    <property type="molecule type" value="Genomic_DNA"/>
</dbReference>
<gene>
    <name evidence="6" type="ORF">PH7735_01737</name>
</gene>
<evidence type="ECO:0000256" key="2">
    <source>
        <dbReference type="ARBA" id="ARBA00023054"/>
    </source>
</evidence>
<dbReference type="Pfam" id="PF01590">
    <property type="entry name" value="GAF"/>
    <property type="match status" value="1"/>
</dbReference>
<dbReference type="SUPFAM" id="SSF55781">
    <property type="entry name" value="GAF domain-like"/>
    <property type="match status" value="1"/>
</dbReference>
<dbReference type="InterPro" id="IPR003018">
    <property type="entry name" value="GAF"/>
</dbReference>
<dbReference type="PANTHER" id="PTHR32347:SF23">
    <property type="entry name" value="BLL5650 PROTEIN"/>
    <property type="match status" value="1"/>
</dbReference>
<feature type="domain" description="CzcB-like barrel-sandwich hybrid" evidence="5">
    <location>
        <begin position="407"/>
        <end position="527"/>
    </location>
</feature>
<dbReference type="Pfam" id="PF25973">
    <property type="entry name" value="BSH_CzcB"/>
    <property type="match status" value="1"/>
</dbReference>
<organism evidence="6 7">
    <name type="scientific">Shimia thalassica</name>
    <dbReference type="NCBI Taxonomy" id="1715693"/>
    <lineage>
        <taxon>Bacteria</taxon>
        <taxon>Pseudomonadati</taxon>
        <taxon>Pseudomonadota</taxon>
        <taxon>Alphaproteobacteria</taxon>
        <taxon>Rhodobacterales</taxon>
        <taxon>Roseobacteraceae</taxon>
    </lineage>
</organism>
<evidence type="ECO:0000259" key="5">
    <source>
        <dbReference type="Pfam" id="PF25973"/>
    </source>
</evidence>
<dbReference type="AlphaFoldDB" id="A0A0P1I776"/>
<keyword evidence="7" id="KW-1185">Reference proteome</keyword>
<proteinExistence type="predicted"/>
<dbReference type="STRING" id="1715693.PH7735_01737"/>
<evidence type="ECO:0000313" key="6">
    <source>
        <dbReference type="EMBL" id="CUJ94370.1"/>
    </source>
</evidence>
<dbReference type="InterPro" id="IPR058647">
    <property type="entry name" value="BSH_CzcB-like"/>
</dbReference>
<accession>A0A0P1I776</accession>
<feature type="region of interest" description="Disordered" evidence="3">
    <location>
        <begin position="1"/>
        <end position="21"/>
    </location>
</feature>
<dbReference type="PANTHER" id="PTHR32347">
    <property type="entry name" value="EFFLUX SYSTEM COMPONENT YKNX-RELATED"/>
    <property type="match status" value="1"/>
</dbReference>
<evidence type="ECO:0000256" key="1">
    <source>
        <dbReference type="ARBA" id="ARBA00004196"/>
    </source>
</evidence>
<keyword evidence="2" id="KW-0175">Coiled coil</keyword>
<dbReference type="SUPFAM" id="SSF111369">
    <property type="entry name" value="HlyD-like secretion proteins"/>
    <property type="match status" value="1"/>
</dbReference>
<name>A0A0P1I776_9RHOB</name>
<dbReference type="Gene3D" id="2.40.50.100">
    <property type="match status" value="1"/>
</dbReference>
<protein>
    <submittedName>
        <fullName evidence="6">Putative efflux pump membrane fusion protein</fullName>
    </submittedName>
</protein>
<evidence type="ECO:0000313" key="7">
    <source>
        <dbReference type="Proteomes" id="UP000051870"/>
    </source>
</evidence>
<evidence type="ECO:0000259" key="4">
    <source>
        <dbReference type="Pfam" id="PF01590"/>
    </source>
</evidence>
<dbReference type="InterPro" id="IPR050465">
    <property type="entry name" value="UPF0194_transport"/>
</dbReference>
<dbReference type="InterPro" id="IPR029016">
    <property type="entry name" value="GAF-like_dom_sf"/>
</dbReference>
<dbReference type="GO" id="GO:0030313">
    <property type="term" value="C:cell envelope"/>
    <property type="evidence" value="ECO:0007669"/>
    <property type="project" value="UniProtKB-SubCell"/>
</dbReference>
<dbReference type="Gene3D" id="2.40.30.170">
    <property type="match status" value="1"/>
</dbReference>